<sequence length="609" mass="71737">MRYLYKLTIALLCIYKYCKINKSIKKIFLAEKQLEPELKSDDEENDYNEETLTNVLRVLSIDVEQGKVEYEGMEKDDELKETEAVEEYTGRDEEVELEELGTSKGYIEGYEDEEMENLGAVGGYVESDTYVEFEDLEEVEEIDKNDSDCLPYSTRRKIREKEIEVKSKRRHQKKLQESIGRKEEIKTPESEAYGITMMTKYLSYVQDIKINDEDGEEFQRIITESTAMNYDLDFTLIVRYFNVGISGEENISKLNREYPIYKGKKIDFENIDKPFGVSLKNLKNVSKEELCGTLFFDDFIHIPLSNILKEVKVGNLTIEKILFFYKVRNINFIVCNSNILSFLKSQFSDLNLETVASYSYGLYSNNEENDIFNFYESKFFSIKENNNKLKSILDDFKKSKELMEVTEEQLNCLRKIIFNLNMDITYMNIIIFSLNIKKSHIVDDLKQIHSLFPLNKEKLERDEIILTTMHYSLSYCLHLIKPLFSKYKNNEILNYVEFFGVSSILNENVVFIEFLQHNSEFYKIFCKLYNSVDQYLPRMKSYDDIEPILNFILIRLHIITVIFNMVKLLLNRDLCHGILGNYEEVQLPIYKGILLDSENILKTAEEMLE</sequence>
<evidence type="ECO:0000313" key="1">
    <source>
        <dbReference type="EMBL" id="SBS98645.1"/>
    </source>
</evidence>
<gene>
    <name evidence="1" type="ORF">PMALA_064210</name>
</gene>
<organism evidence="1 2">
    <name type="scientific">Plasmodium malariae</name>
    <dbReference type="NCBI Taxonomy" id="5858"/>
    <lineage>
        <taxon>Eukaryota</taxon>
        <taxon>Sar</taxon>
        <taxon>Alveolata</taxon>
        <taxon>Apicomplexa</taxon>
        <taxon>Aconoidasida</taxon>
        <taxon>Haemosporida</taxon>
        <taxon>Plasmodiidae</taxon>
        <taxon>Plasmodium</taxon>
        <taxon>Plasmodium (Plasmodium)</taxon>
    </lineage>
</organism>
<name>A0A1A8X076_PLAMA</name>
<reference evidence="2" key="1">
    <citation type="submission" date="2016-05" db="EMBL/GenBank/DDBJ databases">
        <authorList>
            <person name="Naeem Raeece"/>
        </authorList>
    </citation>
    <scope>NUCLEOTIDE SEQUENCE [LARGE SCALE GENOMIC DNA]</scope>
</reference>
<dbReference type="VEuPathDB" id="PlasmoDB:PmUG01_12080800"/>
<dbReference type="EMBL" id="FLQW01005214">
    <property type="protein sequence ID" value="SBS98645.1"/>
    <property type="molecule type" value="Genomic_DNA"/>
</dbReference>
<dbReference type="AlphaFoldDB" id="A0A1A8X076"/>
<dbReference type="Proteomes" id="UP000078597">
    <property type="component" value="Unassembled WGS sequence"/>
</dbReference>
<proteinExistence type="predicted"/>
<protein>
    <submittedName>
        <fullName evidence="1">KELT protein</fullName>
    </submittedName>
</protein>
<accession>A0A1A8X076</accession>
<evidence type="ECO:0000313" key="2">
    <source>
        <dbReference type="Proteomes" id="UP000078597"/>
    </source>
</evidence>